<feature type="domain" description="Response regulatory" evidence="10">
    <location>
        <begin position="3"/>
        <end position="120"/>
    </location>
</feature>
<dbReference type="SUPFAM" id="SSF52172">
    <property type="entry name" value="CheY-like"/>
    <property type="match status" value="1"/>
</dbReference>
<dbReference type="CDD" id="cd17536">
    <property type="entry name" value="REC_YesN-like"/>
    <property type="match status" value="1"/>
</dbReference>
<dbReference type="InterPro" id="IPR051552">
    <property type="entry name" value="HptR"/>
</dbReference>
<dbReference type="Pfam" id="PF17853">
    <property type="entry name" value="GGDEF_2"/>
    <property type="match status" value="1"/>
</dbReference>
<organism evidence="11 12">
    <name type="scientific">Cohnella fermenti</name>
    <dbReference type="NCBI Taxonomy" id="2565925"/>
    <lineage>
        <taxon>Bacteria</taxon>
        <taxon>Bacillati</taxon>
        <taxon>Bacillota</taxon>
        <taxon>Bacilli</taxon>
        <taxon>Bacillales</taxon>
        <taxon>Paenibacillaceae</taxon>
        <taxon>Cohnella</taxon>
    </lineage>
</organism>
<dbReference type="InterPro" id="IPR011006">
    <property type="entry name" value="CheY-like_superfamily"/>
</dbReference>
<evidence type="ECO:0000313" key="11">
    <source>
        <dbReference type="EMBL" id="THF76751.1"/>
    </source>
</evidence>
<evidence type="ECO:0000259" key="10">
    <source>
        <dbReference type="PROSITE" id="PS50110"/>
    </source>
</evidence>
<feature type="domain" description="HTH araC/xylS-type" evidence="9">
    <location>
        <begin position="430"/>
        <end position="529"/>
    </location>
</feature>
<keyword evidence="2" id="KW-0963">Cytoplasm</keyword>
<comment type="subcellular location">
    <subcellularLocation>
        <location evidence="1">Cytoplasm</location>
    </subcellularLocation>
</comment>
<keyword evidence="3 8" id="KW-0597">Phosphoprotein</keyword>
<dbReference type="Proteomes" id="UP000310636">
    <property type="component" value="Unassembled WGS sequence"/>
</dbReference>
<evidence type="ECO:0000256" key="2">
    <source>
        <dbReference type="ARBA" id="ARBA00022490"/>
    </source>
</evidence>
<dbReference type="InterPro" id="IPR001789">
    <property type="entry name" value="Sig_transdc_resp-reg_receiver"/>
</dbReference>
<dbReference type="InterPro" id="IPR041522">
    <property type="entry name" value="CdaR_GGDEF"/>
</dbReference>
<evidence type="ECO:0000256" key="6">
    <source>
        <dbReference type="ARBA" id="ARBA00023125"/>
    </source>
</evidence>
<evidence type="ECO:0000256" key="7">
    <source>
        <dbReference type="ARBA" id="ARBA00023163"/>
    </source>
</evidence>
<dbReference type="InterPro" id="IPR009057">
    <property type="entry name" value="Homeodomain-like_sf"/>
</dbReference>
<dbReference type="PANTHER" id="PTHR42713">
    <property type="entry name" value="HISTIDINE KINASE-RELATED"/>
    <property type="match status" value="1"/>
</dbReference>
<evidence type="ECO:0000256" key="1">
    <source>
        <dbReference type="ARBA" id="ARBA00004496"/>
    </source>
</evidence>
<reference evidence="11 12" key="1">
    <citation type="submission" date="2019-04" db="EMBL/GenBank/DDBJ databases">
        <title>Cohnella sp. nov. isolated from preserved vegetables.</title>
        <authorList>
            <person name="Lin S.-Y."/>
            <person name="Hung M.-H."/>
            <person name="Young C.-C."/>
        </authorList>
    </citation>
    <scope>NUCLEOTIDE SEQUENCE [LARGE SCALE GENOMIC DNA]</scope>
    <source>
        <strain evidence="11 12">CC-MHH1044</strain>
    </source>
</reference>
<dbReference type="GO" id="GO:0005737">
    <property type="term" value="C:cytoplasm"/>
    <property type="evidence" value="ECO:0007669"/>
    <property type="project" value="UniProtKB-SubCell"/>
</dbReference>
<keyword evidence="6" id="KW-0238">DNA-binding</keyword>
<dbReference type="SUPFAM" id="SSF46689">
    <property type="entry name" value="Homeodomain-like"/>
    <property type="match status" value="2"/>
</dbReference>
<dbReference type="SMART" id="SM00448">
    <property type="entry name" value="REC"/>
    <property type="match status" value="1"/>
</dbReference>
<keyword evidence="5" id="KW-0805">Transcription regulation</keyword>
<comment type="caution">
    <text evidence="11">The sequence shown here is derived from an EMBL/GenBank/DDBJ whole genome shotgun (WGS) entry which is preliminary data.</text>
</comment>
<dbReference type="PANTHER" id="PTHR42713:SF3">
    <property type="entry name" value="TRANSCRIPTIONAL REGULATORY PROTEIN HPTR"/>
    <property type="match status" value="1"/>
</dbReference>
<evidence type="ECO:0000256" key="5">
    <source>
        <dbReference type="ARBA" id="ARBA00023015"/>
    </source>
</evidence>
<gene>
    <name evidence="11" type="ORF">E6C55_18060</name>
</gene>
<dbReference type="GO" id="GO:0043565">
    <property type="term" value="F:sequence-specific DNA binding"/>
    <property type="evidence" value="ECO:0007669"/>
    <property type="project" value="InterPro"/>
</dbReference>
<protein>
    <submittedName>
        <fullName evidence="11">Response regulator</fullName>
    </submittedName>
</protein>
<keyword evidence="12" id="KW-1185">Reference proteome</keyword>
<name>A0A4S4BPB0_9BACL</name>
<proteinExistence type="predicted"/>
<sequence>MYKVMIVEDEMLVRIGLKSSVDWQKFDMQVTADYADGLAAWEYFQRERPDLVMTDIRMPKLDGMGLIAKIREIDKTVRIIVLSCLEEFELVRKAMALDVSNYILKLTMTEEEIESVLHGAAEELRMQTQQAERTDAPAGIENLELVKEKMLKDFMFYGIYTPEEFERFAVCKKLRLSPVRMVVVVMEIDRYVLLKEKLKDEHGHLAKMTIMNILNEIMTSRRRGEAVAVDEKRYLLMMHHEDMLSERDIRSMVLELLHQIREIVRTCFNVSVSFGISEIRSGYASLAGMYGEALRALDKRYLAGSGAIISADTVVEEETIRRKLAMIRVYEPFRQLLPDSGLRAFEHYIDLLADRLGEDRKTIETTLHQFVQWIHASMSDSAEERASLMNVAGRLDRADTLPEKLDLLLLHLGQLVEETHDRLQMSGEIMKAIQYIKLHYEENISLQIVADHVKLSPGYLSSLFGKELQINFVEYLNRYRIERAKELLIRTQLKSADIAVKVGFSPEYTYFSKVFKKVTGLNPNDFRKRSWGEGADS</sequence>
<keyword evidence="7" id="KW-0804">Transcription</keyword>
<accession>A0A4S4BPB0</accession>
<dbReference type="AlphaFoldDB" id="A0A4S4BPB0"/>
<dbReference type="SMART" id="SM00342">
    <property type="entry name" value="HTH_ARAC"/>
    <property type="match status" value="1"/>
</dbReference>
<dbReference type="Pfam" id="PF12833">
    <property type="entry name" value="HTH_18"/>
    <property type="match status" value="1"/>
</dbReference>
<evidence type="ECO:0000256" key="3">
    <source>
        <dbReference type="ARBA" id="ARBA00022553"/>
    </source>
</evidence>
<dbReference type="GO" id="GO:0003700">
    <property type="term" value="F:DNA-binding transcription factor activity"/>
    <property type="evidence" value="ECO:0007669"/>
    <property type="project" value="InterPro"/>
</dbReference>
<evidence type="ECO:0000259" key="9">
    <source>
        <dbReference type="PROSITE" id="PS01124"/>
    </source>
</evidence>
<keyword evidence="4" id="KW-0902">Two-component regulatory system</keyword>
<feature type="modified residue" description="4-aspartylphosphate" evidence="8">
    <location>
        <position position="55"/>
    </location>
</feature>
<dbReference type="Gene3D" id="1.10.10.60">
    <property type="entry name" value="Homeodomain-like"/>
    <property type="match status" value="2"/>
</dbReference>
<evidence type="ECO:0000256" key="8">
    <source>
        <dbReference type="PROSITE-ProRule" id="PRU00169"/>
    </source>
</evidence>
<dbReference type="Gene3D" id="3.40.50.2300">
    <property type="match status" value="1"/>
</dbReference>
<dbReference type="InterPro" id="IPR018060">
    <property type="entry name" value="HTH_AraC"/>
</dbReference>
<dbReference type="EMBL" id="SSOB01000023">
    <property type="protein sequence ID" value="THF76751.1"/>
    <property type="molecule type" value="Genomic_DNA"/>
</dbReference>
<dbReference type="Pfam" id="PF00072">
    <property type="entry name" value="Response_reg"/>
    <property type="match status" value="1"/>
</dbReference>
<dbReference type="GO" id="GO:0000160">
    <property type="term" value="P:phosphorelay signal transduction system"/>
    <property type="evidence" value="ECO:0007669"/>
    <property type="project" value="UniProtKB-KW"/>
</dbReference>
<dbReference type="OrthoDB" id="9794370at2"/>
<evidence type="ECO:0000313" key="12">
    <source>
        <dbReference type="Proteomes" id="UP000310636"/>
    </source>
</evidence>
<dbReference type="PROSITE" id="PS01124">
    <property type="entry name" value="HTH_ARAC_FAMILY_2"/>
    <property type="match status" value="1"/>
</dbReference>
<evidence type="ECO:0000256" key="4">
    <source>
        <dbReference type="ARBA" id="ARBA00023012"/>
    </source>
</evidence>
<dbReference type="PROSITE" id="PS50110">
    <property type="entry name" value="RESPONSE_REGULATORY"/>
    <property type="match status" value="1"/>
</dbReference>